<gene>
    <name evidence="2" type="ORF">WJX72_004142</name>
</gene>
<proteinExistence type="predicted"/>
<protein>
    <submittedName>
        <fullName evidence="2">Uncharacterized protein</fullName>
    </submittedName>
</protein>
<sequence>MASKRTQPDLTEAWRLVAATDPTGCLAAKLSTANRELYHLLHLEALRMRRRSRPPVRFTPLDTCNWLQDPAVVSPTPPPRPVLIVDARPGDEDGDDENGPPPHSWGLMNPVTRHAVLYFVDPDLIRASASFVNGHYALATLRAADGVDADGVWTDLRNVDRYAQYEYDQAIHGQPLGVAPVFHWLLEDAAAALGVEMWVPPALSGDDVEVYRDKAHIQEYTYVLSGWHAHMAFPGRAGPDVTLRKAMYMLRTNLGEADLTRATYVSWIEFLPLVCWSLLERDYQDLPEEQVMFALAVMPPPGNRVAAD</sequence>
<dbReference type="AlphaFoldDB" id="A0AAW1QQ08"/>
<keyword evidence="3" id="KW-1185">Reference proteome</keyword>
<name>A0AAW1QQ08_9CHLO</name>
<comment type="caution">
    <text evidence="2">The sequence shown here is derived from an EMBL/GenBank/DDBJ whole genome shotgun (WGS) entry which is preliminary data.</text>
</comment>
<evidence type="ECO:0000256" key="1">
    <source>
        <dbReference type="SAM" id="MobiDB-lite"/>
    </source>
</evidence>
<evidence type="ECO:0000313" key="2">
    <source>
        <dbReference type="EMBL" id="KAK9823600.1"/>
    </source>
</evidence>
<dbReference type="Proteomes" id="UP001489004">
    <property type="component" value="Unassembled WGS sequence"/>
</dbReference>
<dbReference type="EMBL" id="JALJOR010000002">
    <property type="protein sequence ID" value="KAK9823600.1"/>
    <property type="molecule type" value="Genomic_DNA"/>
</dbReference>
<evidence type="ECO:0000313" key="3">
    <source>
        <dbReference type="Proteomes" id="UP001489004"/>
    </source>
</evidence>
<feature type="region of interest" description="Disordered" evidence="1">
    <location>
        <begin position="87"/>
        <end position="106"/>
    </location>
</feature>
<reference evidence="2 3" key="1">
    <citation type="journal article" date="2024" name="Nat. Commun.">
        <title>Phylogenomics reveals the evolutionary origins of lichenization in chlorophyte algae.</title>
        <authorList>
            <person name="Puginier C."/>
            <person name="Libourel C."/>
            <person name="Otte J."/>
            <person name="Skaloud P."/>
            <person name="Haon M."/>
            <person name="Grisel S."/>
            <person name="Petersen M."/>
            <person name="Berrin J.G."/>
            <person name="Delaux P.M."/>
            <person name="Dal Grande F."/>
            <person name="Keller J."/>
        </authorList>
    </citation>
    <scope>NUCLEOTIDE SEQUENCE [LARGE SCALE GENOMIC DNA]</scope>
    <source>
        <strain evidence="2 3">SAG 2043</strain>
    </source>
</reference>
<accession>A0AAW1QQ08</accession>
<organism evidence="2 3">
    <name type="scientific">[Myrmecia] bisecta</name>
    <dbReference type="NCBI Taxonomy" id="41462"/>
    <lineage>
        <taxon>Eukaryota</taxon>
        <taxon>Viridiplantae</taxon>
        <taxon>Chlorophyta</taxon>
        <taxon>core chlorophytes</taxon>
        <taxon>Trebouxiophyceae</taxon>
        <taxon>Trebouxiales</taxon>
        <taxon>Trebouxiaceae</taxon>
        <taxon>Myrmecia</taxon>
    </lineage>
</organism>